<dbReference type="SMART" id="SM00320">
    <property type="entry name" value="WD40"/>
    <property type="match status" value="8"/>
</dbReference>
<dbReference type="SUPFAM" id="SSF50998">
    <property type="entry name" value="Quinoprotein alcohol dehydrogenase-like"/>
    <property type="match status" value="1"/>
</dbReference>
<evidence type="ECO:0000259" key="6">
    <source>
        <dbReference type="PROSITE" id="PS50837"/>
    </source>
</evidence>
<dbReference type="InterPro" id="IPR011047">
    <property type="entry name" value="Quinoprotein_ADH-like_sf"/>
</dbReference>
<dbReference type="PROSITE" id="PS50837">
    <property type="entry name" value="NACHT"/>
    <property type="match status" value="1"/>
</dbReference>
<evidence type="ECO:0000256" key="5">
    <source>
        <dbReference type="SAM" id="SignalP"/>
    </source>
</evidence>
<dbReference type="Gene3D" id="2.130.10.10">
    <property type="entry name" value="YVTN repeat-like/Quinoprotein amine dehydrogenase"/>
    <property type="match status" value="3"/>
</dbReference>
<organism evidence="7 8">
    <name type="scientific">Aspergillus bombycis</name>
    <dbReference type="NCBI Taxonomy" id="109264"/>
    <lineage>
        <taxon>Eukaryota</taxon>
        <taxon>Fungi</taxon>
        <taxon>Dikarya</taxon>
        <taxon>Ascomycota</taxon>
        <taxon>Pezizomycotina</taxon>
        <taxon>Eurotiomycetes</taxon>
        <taxon>Eurotiomycetidae</taxon>
        <taxon>Eurotiales</taxon>
        <taxon>Aspergillaceae</taxon>
        <taxon>Aspergillus</taxon>
    </lineage>
</organism>
<sequence>MLFTKSLLVFALYVFGTQHALAVPVNPESEVARAVDVSLKSGSGDSKSDPIKADLEVKGQSALPFDVDCWAILCKGAPNVLQRVNEKTKNSNRDRSGANKGPFKDPTKWGIKALPPKTPAWSAQDFKSPEEYAFASSLQGGTNAILAPVNLASQNSQGGVLNGFYSANKVAQFDPSKPKETKGTWFQITKFTGAVGPYCKALGSNDKSVCDKTKNIEGSWGYDPAKWAYQYDEKNNKFNYVARSQHSDEASQGVSPNSTHTNQTEQRASQRVSTIDNGNNRKLISIHEGLWNRAYKELKENPAKEKYMKAYEQLVSDIFLRRPTNASACAEPIHGVKSDTGNTPWTEDQLQHIIQKGLERVNASQKRIDSASEVFGTVQNLKPIFNAVLSNTPHTALPWAIVSSTIDIFANPVRSTKTLYDGVNHVVDRMQWYSKITDNLLRTGSENGHPKLEEVRRQLETGMLDMYKCMLFYEIKSVCFYHKSQVAVFVRGLLNVDDWDGSLTRINEQENALRSDLPDDEYRECLKSLGVVNPVLRTRDIIARKNEVLKDCYKWVFQTKSYQDFMDWQCEDTPNLLWIQGQAGTGKTMLLAGIMEELNTITANSVAPTTLHFFFQDKDDQVDQSLMAVKSLLWLLLSQYPYLVQYVHREAQGSQGNLFNGEYAFTVTCDVIKTMLQDDKIDPVIILLDGLDECNVKVKVLISSRPLEEIKTAVNSIKSATPKATLEVDNISLEEPITAFIEWNIDRLEESTEDKILLLTIRRELRKRASNTFLWVSLVCQELNHYGLHMWENILDEIPNGLVELYDKLLARLEGSKYKRHVQTCKMILTISILARRPLSLGELALLAHIGEGMMRSIVHDCRSFLAIQGDTVYLFHQSVQDYLQDNYNRLQDKPREYIHQSIFNLSLKAMENKLQRNIYKLPYAGSTFDENRLPDPDPLCAIRYSCRFWVYHLKHSDSMYDAGDMIYSFFRKHFLHWLEAMNLMRMMPGSIEMMDNLKPLTTSHSMLHEFLQDAKRFTLKTQAIANHPAEVRFACFSPDGRFLASSSWDGPNYSVINVYDSNTGELKQKLKFSDSLSSLAFSPDSQRLAATCWDNWVRVWDTVTWAETEISHQYERSIAGFTSRSELLVSTAGFSTLSIWDINASASSPKIKIETGAEIGRVIFSPDFQLLAHTGRDKTIKIWRSSTGTLKQTLVNQLGGIEDVLAISPANDMLILGSHKSLRLWKIATQELAFIFPYSGSVKAVAFCRDGSLVASGCSDYIIRLWNARSGHLEHILQGHGSIPICLSFSVDGQVLASGSRDLTLKLWDLAQGTWDPAGDSQRKHPQELDSHLDMIAAIDISPDEQQVAAGSWGGLVTLWDLKTGNLQHTLKQTTSCTTLVFTPDSQQVVWGGFDYGSHVCNAKSGSYEGQTVKRPALVRLQREPSTCKPEVLFDNGWVVAASRGQRILWLPPEHRPAYWVDWKCIEYGNMLICGTDKGQVHFYEFQVEGDLA</sequence>
<dbReference type="GeneID" id="34453373"/>
<dbReference type="PANTHER" id="PTHR19848:SF8">
    <property type="entry name" value="F-BOX AND WD REPEAT DOMAIN CONTAINING 7"/>
    <property type="match status" value="1"/>
</dbReference>
<dbReference type="InterPro" id="IPR036322">
    <property type="entry name" value="WD40_repeat_dom_sf"/>
</dbReference>
<dbReference type="PANTHER" id="PTHR19848">
    <property type="entry name" value="WD40 REPEAT PROTEIN"/>
    <property type="match status" value="1"/>
</dbReference>
<feature type="signal peptide" evidence="5">
    <location>
        <begin position="1"/>
        <end position="22"/>
    </location>
</feature>
<keyword evidence="1 3" id="KW-0853">WD repeat</keyword>
<feature type="chain" id="PRO_5009534021" evidence="5">
    <location>
        <begin position="23"/>
        <end position="1494"/>
    </location>
</feature>
<keyword evidence="8" id="KW-1185">Reference proteome</keyword>
<dbReference type="InterPro" id="IPR001680">
    <property type="entry name" value="WD40_rpt"/>
</dbReference>
<feature type="domain" description="NACHT" evidence="6">
    <location>
        <begin position="575"/>
        <end position="693"/>
    </location>
</feature>
<feature type="region of interest" description="Disordered" evidence="4">
    <location>
        <begin position="85"/>
        <end position="110"/>
    </location>
</feature>
<evidence type="ECO:0000313" key="8">
    <source>
        <dbReference type="Proteomes" id="UP000179179"/>
    </source>
</evidence>
<dbReference type="PROSITE" id="PS50082">
    <property type="entry name" value="WD_REPEATS_2"/>
    <property type="match status" value="5"/>
</dbReference>
<keyword evidence="2" id="KW-0677">Repeat</keyword>
<dbReference type="CDD" id="cd00200">
    <property type="entry name" value="WD40"/>
    <property type="match status" value="1"/>
</dbReference>
<evidence type="ECO:0000256" key="2">
    <source>
        <dbReference type="ARBA" id="ARBA00022737"/>
    </source>
</evidence>
<dbReference type="Pfam" id="PF24883">
    <property type="entry name" value="NPHP3_N"/>
    <property type="match status" value="1"/>
</dbReference>
<keyword evidence="5" id="KW-0732">Signal</keyword>
<dbReference type="Pfam" id="PF00400">
    <property type="entry name" value="WD40"/>
    <property type="match status" value="6"/>
</dbReference>
<dbReference type="InterPro" id="IPR027417">
    <property type="entry name" value="P-loop_NTPase"/>
</dbReference>
<feature type="region of interest" description="Disordered" evidence="4">
    <location>
        <begin position="244"/>
        <end position="274"/>
    </location>
</feature>
<dbReference type="Pfam" id="PF14040">
    <property type="entry name" value="DNase_NucA_NucB"/>
    <property type="match status" value="1"/>
</dbReference>
<dbReference type="STRING" id="109264.A0A1F7ZQF1"/>
<dbReference type="Pfam" id="PF17100">
    <property type="entry name" value="NACHT_N"/>
    <property type="match status" value="1"/>
</dbReference>
<gene>
    <name evidence="7" type="ORF">ABOM_009983</name>
</gene>
<dbReference type="InterPro" id="IPR029476">
    <property type="entry name" value="DNase_NucA_NucB"/>
</dbReference>
<evidence type="ECO:0000313" key="7">
    <source>
        <dbReference type="EMBL" id="OGM41647.1"/>
    </source>
</evidence>
<feature type="repeat" description="WD" evidence="3">
    <location>
        <begin position="1278"/>
        <end position="1311"/>
    </location>
</feature>
<protein>
    <submittedName>
        <fullName evidence="7">NACHT and WD40 domain protein</fullName>
    </submittedName>
</protein>
<dbReference type="InterPro" id="IPR015943">
    <property type="entry name" value="WD40/YVTN_repeat-like_dom_sf"/>
</dbReference>
<dbReference type="SUPFAM" id="SSF50978">
    <property type="entry name" value="WD40 repeat-like"/>
    <property type="match status" value="1"/>
</dbReference>
<dbReference type="RefSeq" id="XP_022385364.1">
    <property type="nucleotide sequence ID" value="XM_022537111.1"/>
</dbReference>
<proteinExistence type="predicted"/>
<feature type="repeat" description="WD" evidence="3">
    <location>
        <begin position="1163"/>
        <end position="1194"/>
    </location>
</feature>
<feature type="repeat" description="WD" evidence="3">
    <location>
        <begin position="1074"/>
        <end position="1102"/>
    </location>
</feature>
<feature type="compositionally biased region" description="Basic and acidic residues" evidence="4">
    <location>
        <begin position="85"/>
        <end position="107"/>
    </location>
</feature>
<dbReference type="InterPro" id="IPR031359">
    <property type="entry name" value="NACHT_N"/>
</dbReference>
<dbReference type="InterPro" id="IPR007111">
    <property type="entry name" value="NACHT_NTPase"/>
</dbReference>
<dbReference type="InterPro" id="IPR056884">
    <property type="entry name" value="NPHP3-like_N"/>
</dbReference>
<dbReference type="InterPro" id="IPR019775">
    <property type="entry name" value="WD40_repeat_CS"/>
</dbReference>
<dbReference type="Proteomes" id="UP000179179">
    <property type="component" value="Unassembled WGS sequence"/>
</dbReference>
<dbReference type="PROSITE" id="PS00678">
    <property type="entry name" value="WD_REPEATS_1"/>
    <property type="match status" value="2"/>
</dbReference>
<feature type="repeat" description="WD" evidence="3">
    <location>
        <begin position="1236"/>
        <end position="1277"/>
    </location>
</feature>
<evidence type="ECO:0000256" key="4">
    <source>
        <dbReference type="SAM" id="MobiDB-lite"/>
    </source>
</evidence>
<dbReference type="OrthoDB" id="674604at2759"/>
<evidence type="ECO:0000256" key="1">
    <source>
        <dbReference type="ARBA" id="ARBA00022574"/>
    </source>
</evidence>
<evidence type="ECO:0000256" key="3">
    <source>
        <dbReference type="PROSITE-ProRule" id="PRU00221"/>
    </source>
</evidence>
<feature type="compositionally biased region" description="Polar residues" evidence="4">
    <location>
        <begin position="250"/>
        <end position="274"/>
    </location>
</feature>
<dbReference type="PROSITE" id="PS50294">
    <property type="entry name" value="WD_REPEATS_REGION"/>
    <property type="match status" value="3"/>
</dbReference>
<dbReference type="Gene3D" id="3.40.50.300">
    <property type="entry name" value="P-loop containing nucleotide triphosphate hydrolases"/>
    <property type="match status" value="1"/>
</dbReference>
<feature type="repeat" description="WD" evidence="3">
    <location>
        <begin position="1330"/>
        <end position="1371"/>
    </location>
</feature>
<accession>A0A1F7ZQF1</accession>
<name>A0A1F7ZQF1_9EURO</name>
<dbReference type="EMBL" id="LYCR01000106">
    <property type="protein sequence ID" value="OGM41647.1"/>
    <property type="molecule type" value="Genomic_DNA"/>
</dbReference>
<reference evidence="7 8" key="1">
    <citation type="journal article" date="2016" name="Genome Biol. Evol.">
        <title>Draft genome sequence of an aflatoxigenic Aspergillus species, A. bombycis.</title>
        <authorList>
            <person name="Moore G.G."/>
            <person name="Mack B.M."/>
            <person name="Beltz S.B."/>
            <person name="Gilbert M.K."/>
        </authorList>
    </citation>
    <scope>NUCLEOTIDE SEQUENCE [LARGE SCALE GENOMIC DNA]</scope>
    <source>
        <strain evidence="8">NRRL 26010</strain>
    </source>
</reference>
<dbReference type="SUPFAM" id="SSF52540">
    <property type="entry name" value="P-loop containing nucleoside triphosphate hydrolases"/>
    <property type="match status" value="1"/>
</dbReference>
<comment type="caution">
    <text evidence="7">The sequence shown here is derived from an EMBL/GenBank/DDBJ whole genome shotgun (WGS) entry which is preliminary data.</text>
</comment>